<dbReference type="SUPFAM" id="SSF50729">
    <property type="entry name" value="PH domain-like"/>
    <property type="match status" value="1"/>
</dbReference>
<dbReference type="InterPro" id="IPR035963">
    <property type="entry name" value="FERM_2"/>
</dbReference>
<gene>
    <name evidence="2" type="ORF">EG68_08063</name>
</gene>
<feature type="non-terminal residue" evidence="2">
    <location>
        <position position="1"/>
    </location>
</feature>
<protein>
    <recommendedName>
        <fullName evidence="1">FERM domain-containing protein</fullName>
    </recommendedName>
</protein>
<dbReference type="InterPro" id="IPR019748">
    <property type="entry name" value="FERM_central"/>
</dbReference>
<feature type="domain" description="FERM" evidence="1">
    <location>
        <begin position="1"/>
        <end position="306"/>
    </location>
</feature>
<dbReference type="Pfam" id="PF00373">
    <property type="entry name" value="FERM_M"/>
    <property type="match status" value="1"/>
</dbReference>
<dbReference type="InterPro" id="IPR000299">
    <property type="entry name" value="FERM_domain"/>
</dbReference>
<sequence length="428" mass="48397">CSPVIEQSPLVNALNTKQNLPATSWNSHPQGVESTVNVGAVSSRSNQLPQKFPRSTLQTCGVLCHVNSSSVDALEVPQYGPNSVSEDNRIPPLTLTYKAYLGVHYYPLNPSRITEEQTRYQIFLQVRSDLLSGRMQASEELFISLCGLILQSDCGDYGEEKLGVNYVRHLLKLPQLSVMLEKRIKEKHIECRSRQPALVEYQFLDTVRHCPSYGQMKFSVKNLVTNKKCLLGLSPVGITIEETQSNVIKFNWLQIAGFSRKHKQLLIHIREEGAKFTYHFAVDDVKHCQQMIKRCKRSLLFYRSIPPQHQDAGNFHGSGAAPNVVIHTRLPIDVDYLRPSLIVPVSEHYPQPPVLATADASLESYADHSHHPSHYSQNRSSTRLMHTVHTRSPPPIERPPNPYHVPPAHVYYRPRGCATLTEFSDAQR</sequence>
<dbReference type="GO" id="GO:0005856">
    <property type="term" value="C:cytoskeleton"/>
    <property type="evidence" value="ECO:0007669"/>
    <property type="project" value="TreeGrafter"/>
</dbReference>
<name>A0A8S9YWX7_9TREM</name>
<comment type="caution">
    <text evidence="2">The sequence shown here is derived from an EMBL/GenBank/DDBJ whole genome shotgun (WGS) entry which is preliminary data.</text>
</comment>
<dbReference type="InterPro" id="IPR014352">
    <property type="entry name" value="FERM/acyl-CoA-bd_prot_sf"/>
</dbReference>
<evidence type="ECO:0000259" key="1">
    <source>
        <dbReference type="PROSITE" id="PS50057"/>
    </source>
</evidence>
<evidence type="ECO:0000313" key="3">
    <source>
        <dbReference type="Proteomes" id="UP000822476"/>
    </source>
</evidence>
<dbReference type="SMART" id="SM01196">
    <property type="entry name" value="FERM_C"/>
    <property type="match status" value="1"/>
</dbReference>
<dbReference type="InterPro" id="IPR018980">
    <property type="entry name" value="FERM_PH-like_C"/>
</dbReference>
<dbReference type="AlphaFoldDB" id="A0A8S9YWX7"/>
<dbReference type="PANTHER" id="PTHR23280:SF21">
    <property type="entry name" value="PROTEIN 4.1 HOMOLOG"/>
    <property type="match status" value="1"/>
</dbReference>
<dbReference type="EMBL" id="JTDE01003999">
    <property type="protein sequence ID" value="KAF7255417.1"/>
    <property type="molecule type" value="Genomic_DNA"/>
</dbReference>
<dbReference type="Proteomes" id="UP000822476">
    <property type="component" value="Unassembled WGS sequence"/>
</dbReference>
<dbReference type="Gene3D" id="1.20.80.10">
    <property type="match status" value="1"/>
</dbReference>
<dbReference type="Pfam" id="PF09380">
    <property type="entry name" value="FERM_C"/>
    <property type="match status" value="1"/>
</dbReference>
<dbReference type="PROSITE" id="PS50057">
    <property type="entry name" value="FERM_3"/>
    <property type="match status" value="1"/>
</dbReference>
<dbReference type="SUPFAM" id="SSF47031">
    <property type="entry name" value="Second domain of FERM"/>
    <property type="match status" value="1"/>
</dbReference>
<reference evidence="2" key="1">
    <citation type="submission" date="2019-07" db="EMBL/GenBank/DDBJ databases">
        <title>Annotation for the trematode Paragonimus miyazaki's.</title>
        <authorList>
            <person name="Choi Y.-J."/>
        </authorList>
    </citation>
    <scope>NUCLEOTIDE SEQUENCE</scope>
    <source>
        <strain evidence="2">Japan</strain>
    </source>
</reference>
<dbReference type="PANTHER" id="PTHR23280">
    <property type="entry name" value="4.1 G PROTEIN"/>
    <property type="match status" value="1"/>
</dbReference>
<dbReference type="GO" id="GO:0031032">
    <property type="term" value="P:actomyosin structure organization"/>
    <property type="evidence" value="ECO:0007669"/>
    <property type="project" value="TreeGrafter"/>
</dbReference>
<accession>A0A8S9YWX7</accession>
<evidence type="ECO:0000313" key="2">
    <source>
        <dbReference type="EMBL" id="KAF7255417.1"/>
    </source>
</evidence>
<dbReference type="SMART" id="SM00295">
    <property type="entry name" value="B41"/>
    <property type="match status" value="1"/>
</dbReference>
<dbReference type="InterPro" id="IPR019749">
    <property type="entry name" value="Band_41_domain"/>
</dbReference>
<proteinExistence type="predicted"/>
<dbReference type="InterPro" id="IPR011993">
    <property type="entry name" value="PH-like_dom_sf"/>
</dbReference>
<keyword evidence="3" id="KW-1185">Reference proteome</keyword>
<dbReference type="Gene3D" id="2.30.29.30">
    <property type="entry name" value="Pleckstrin-homology domain (PH domain)/Phosphotyrosine-binding domain (PTB)"/>
    <property type="match status" value="1"/>
</dbReference>
<dbReference type="OrthoDB" id="6235974at2759"/>
<dbReference type="CDD" id="cd14473">
    <property type="entry name" value="FERM_B-lobe"/>
    <property type="match status" value="1"/>
</dbReference>
<organism evidence="2 3">
    <name type="scientific">Paragonimus skrjabini miyazakii</name>
    <dbReference type="NCBI Taxonomy" id="59628"/>
    <lineage>
        <taxon>Eukaryota</taxon>
        <taxon>Metazoa</taxon>
        <taxon>Spiralia</taxon>
        <taxon>Lophotrochozoa</taxon>
        <taxon>Platyhelminthes</taxon>
        <taxon>Trematoda</taxon>
        <taxon>Digenea</taxon>
        <taxon>Plagiorchiida</taxon>
        <taxon>Troglotremata</taxon>
        <taxon>Troglotrematidae</taxon>
        <taxon>Paragonimus</taxon>
    </lineage>
</organism>